<name>A0AA44LIY3_CITBR</name>
<evidence type="ECO:0000313" key="2">
    <source>
        <dbReference type="EMBL" id="OLY71087.1"/>
    </source>
</evidence>
<dbReference type="InterPro" id="IPR007539">
    <property type="entry name" value="DUF551"/>
</dbReference>
<dbReference type="Pfam" id="PF04448">
    <property type="entry name" value="DUF551"/>
    <property type="match status" value="1"/>
</dbReference>
<feature type="domain" description="DUF551" evidence="1">
    <location>
        <begin position="44"/>
        <end position="112"/>
    </location>
</feature>
<organism evidence="2 3">
    <name type="scientific">Citrobacter braakii</name>
    <dbReference type="NCBI Taxonomy" id="57706"/>
    <lineage>
        <taxon>Bacteria</taxon>
        <taxon>Pseudomonadati</taxon>
        <taxon>Pseudomonadota</taxon>
        <taxon>Gammaproteobacteria</taxon>
        <taxon>Enterobacterales</taxon>
        <taxon>Enterobacteriaceae</taxon>
        <taxon>Citrobacter</taxon>
        <taxon>Citrobacter freundii complex</taxon>
    </lineage>
</organism>
<proteinExistence type="predicted"/>
<evidence type="ECO:0000259" key="1">
    <source>
        <dbReference type="Pfam" id="PF04448"/>
    </source>
</evidence>
<accession>A0AA44LIY3</accession>
<dbReference type="EMBL" id="MTCP01000001">
    <property type="protein sequence ID" value="OLY71087.1"/>
    <property type="molecule type" value="Genomic_DNA"/>
</dbReference>
<evidence type="ECO:0000313" key="3">
    <source>
        <dbReference type="Proteomes" id="UP000185597"/>
    </source>
</evidence>
<protein>
    <recommendedName>
        <fullName evidence="1">DUF551 domain-containing protein</fullName>
    </recommendedName>
</protein>
<comment type="caution">
    <text evidence="2">The sequence shown here is derived from an EMBL/GenBank/DDBJ whole genome shotgun (WGS) entry which is preliminary data.</text>
</comment>
<dbReference type="Proteomes" id="UP000185597">
    <property type="component" value="Unassembled WGS sequence"/>
</dbReference>
<reference evidence="2 3" key="1">
    <citation type="submission" date="2017-01" db="EMBL/GenBank/DDBJ databases">
        <title>First report of the plasmid-mediated mcr-1 gene in Citrobacter freudii.</title>
        <authorList>
            <person name="Liu J."/>
            <person name="Yang Y."/>
            <person name="Li Y."/>
            <person name="Liu D."/>
            <person name="Tuo H."/>
            <person name="Davis M."/>
            <person name="Zhang A."/>
        </authorList>
    </citation>
    <scope>NUCLEOTIDE SEQUENCE [LARGE SCALE GENOMIC DNA]</scope>
    <source>
        <strain evidence="2 3">SCC4</strain>
    </source>
</reference>
<gene>
    <name evidence="2" type="ORF">BWD41_05410</name>
</gene>
<sequence>MSKVTFVVEFEDGKEPAVSAGMTIFGGKLSAVSWSNALEEKVFSVHECLPSPNDTVLLFDSTGEGWLIGWRSMWMTFGQKETGSWQWTFQNGDIDIDDVVITHWAPMPEEPEAAQ</sequence>
<dbReference type="AlphaFoldDB" id="A0AA44LIY3"/>